<gene>
    <name evidence="2" type="ORF">ENG47_01175</name>
</gene>
<name>A0A7V0N031_UNCAE</name>
<evidence type="ECO:0000313" key="2">
    <source>
        <dbReference type="EMBL" id="HDN84353.1"/>
    </source>
</evidence>
<feature type="chain" id="PRO_5031556511" evidence="1">
    <location>
        <begin position="20"/>
        <end position="182"/>
    </location>
</feature>
<protein>
    <submittedName>
        <fullName evidence="2">Uncharacterized protein</fullName>
    </submittedName>
</protein>
<evidence type="ECO:0000256" key="1">
    <source>
        <dbReference type="SAM" id="SignalP"/>
    </source>
</evidence>
<dbReference type="SUPFAM" id="SSF49785">
    <property type="entry name" value="Galactose-binding domain-like"/>
    <property type="match status" value="1"/>
</dbReference>
<dbReference type="Proteomes" id="UP000885660">
    <property type="component" value="Unassembled WGS sequence"/>
</dbReference>
<proteinExistence type="predicted"/>
<organism evidence="2">
    <name type="scientific">Aerophobetes bacterium</name>
    <dbReference type="NCBI Taxonomy" id="2030807"/>
    <lineage>
        <taxon>Bacteria</taxon>
        <taxon>Candidatus Aerophobota</taxon>
    </lineage>
</organism>
<dbReference type="InterPro" id="IPR008979">
    <property type="entry name" value="Galactose-bd-like_sf"/>
</dbReference>
<dbReference type="AlphaFoldDB" id="A0A7V0N031"/>
<accession>A0A7V0N031</accession>
<sequence length="182" mass="20214">MKKLFIGFLVLSVGIGITAAQEKTFYIYKDKNNPSNHFIPSGWMGDYGDLKFNDQCTQEKASGSTSIKITYTAKKSQGQGWAGIYWQSSANNWGQRQSGYDLTGFNKLVFKAKGENGGEVITKIKVGGIRRNAQGELVTYPDSLEVDYGPIKLTDEWQEFYINLAGKDLSYVNGGFCIVFNA</sequence>
<reference evidence="2" key="1">
    <citation type="journal article" date="2020" name="mSystems">
        <title>Genome- and Community-Level Interaction Insights into Carbon Utilization and Element Cycling Functions of Hydrothermarchaeota in Hydrothermal Sediment.</title>
        <authorList>
            <person name="Zhou Z."/>
            <person name="Liu Y."/>
            <person name="Xu W."/>
            <person name="Pan J."/>
            <person name="Luo Z.H."/>
            <person name="Li M."/>
        </authorList>
    </citation>
    <scope>NUCLEOTIDE SEQUENCE [LARGE SCALE GENOMIC DNA]</scope>
    <source>
        <strain evidence="2">HyVt-219</strain>
    </source>
</reference>
<feature type="signal peptide" evidence="1">
    <location>
        <begin position="1"/>
        <end position="19"/>
    </location>
</feature>
<keyword evidence="1" id="KW-0732">Signal</keyword>
<feature type="non-terminal residue" evidence="2">
    <location>
        <position position="182"/>
    </location>
</feature>
<dbReference type="EMBL" id="DRBC01000071">
    <property type="protein sequence ID" value="HDN84353.1"/>
    <property type="molecule type" value="Genomic_DNA"/>
</dbReference>
<comment type="caution">
    <text evidence="2">The sequence shown here is derived from an EMBL/GenBank/DDBJ whole genome shotgun (WGS) entry which is preliminary data.</text>
</comment>
<dbReference type="Gene3D" id="2.60.120.430">
    <property type="entry name" value="Galactose-binding lectin"/>
    <property type="match status" value="1"/>
</dbReference>